<dbReference type="EMBL" id="KL363184">
    <property type="protein sequence ID" value="KFD58410.1"/>
    <property type="molecule type" value="Genomic_DNA"/>
</dbReference>
<protein>
    <recommendedName>
        <fullName evidence="1">Integrase catalytic domain-containing protein</fullName>
    </recommendedName>
</protein>
<evidence type="ECO:0000259" key="1">
    <source>
        <dbReference type="PROSITE" id="PS50994"/>
    </source>
</evidence>
<dbReference type="PROSITE" id="PS50994">
    <property type="entry name" value="INTEGRASE"/>
    <property type="match status" value="1"/>
</dbReference>
<dbReference type="InterPro" id="IPR012337">
    <property type="entry name" value="RNaseH-like_sf"/>
</dbReference>
<dbReference type="PANTHER" id="PTHR47331:SF1">
    <property type="entry name" value="GAG-LIKE PROTEIN"/>
    <property type="match status" value="1"/>
</dbReference>
<evidence type="ECO:0000313" key="4">
    <source>
        <dbReference type="Proteomes" id="UP000030764"/>
    </source>
</evidence>
<accession>A0A085MMG4</accession>
<feature type="domain" description="Integrase catalytic" evidence="1">
    <location>
        <begin position="1"/>
        <end position="143"/>
    </location>
</feature>
<dbReference type="Proteomes" id="UP000030764">
    <property type="component" value="Unassembled WGS sequence"/>
</dbReference>
<keyword evidence="4" id="KW-1185">Reference proteome</keyword>
<evidence type="ECO:0000313" key="2">
    <source>
        <dbReference type="EMBL" id="KFD55425.1"/>
    </source>
</evidence>
<name>A0A085MMG4_9BILA</name>
<evidence type="ECO:0000313" key="3">
    <source>
        <dbReference type="EMBL" id="KFD58410.1"/>
    </source>
</evidence>
<dbReference type="AlphaFoldDB" id="A0A085MMG4"/>
<proteinExistence type="predicted"/>
<organism evidence="3 4">
    <name type="scientific">Trichuris suis</name>
    <name type="common">pig whipworm</name>
    <dbReference type="NCBI Taxonomy" id="68888"/>
    <lineage>
        <taxon>Eukaryota</taxon>
        <taxon>Metazoa</taxon>
        <taxon>Ecdysozoa</taxon>
        <taxon>Nematoda</taxon>
        <taxon>Enoplea</taxon>
        <taxon>Dorylaimia</taxon>
        <taxon>Trichinellida</taxon>
        <taxon>Trichuridae</taxon>
        <taxon>Trichuris</taxon>
    </lineage>
</organism>
<reference evidence="3 4" key="1">
    <citation type="journal article" date="2014" name="Nat. Genet.">
        <title>Genome and transcriptome of the porcine whipworm Trichuris suis.</title>
        <authorList>
            <person name="Jex A.R."/>
            <person name="Nejsum P."/>
            <person name="Schwarz E.M."/>
            <person name="Hu L."/>
            <person name="Young N.D."/>
            <person name="Hall R.S."/>
            <person name="Korhonen P.K."/>
            <person name="Liao S."/>
            <person name="Thamsborg S."/>
            <person name="Xia J."/>
            <person name="Xu P."/>
            <person name="Wang S."/>
            <person name="Scheerlinck J.P."/>
            <person name="Hofmann A."/>
            <person name="Sternberg P.W."/>
            <person name="Wang J."/>
            <person name="Gasser R.B."/>
        </authorList>
    </citation>
    <scope>NUCLEOTIDE SEQUENCE [LARGE SCALE GENOMIC DNA]</scope>
    <source>
        <strain evidence="3">DCEP-RM93M</strain>
    </source>
</reference>
<dbReference type="EMBL" id="KL363200">
    <property type="protein sequence ID" value="KFD55425.1"/>
    <property type="molecule type" value="Genomic_DNA"/>
</dbReference>
<gene>
    <name evidence="3" type="ORF">M513_00636</name>
    <name evidence="2" type="ORF">M513_03765</name>
</gene>
<dbReference type="GO" id="GO:0015074">
    <property type="term" value="P:DNA integration"/>
    <property type="evidence" value="ECO:0007669"/>
    <property type="project" value="InterPro"/>
</dbReference>
<dbReference type="SUPFAM" id="SSF53098">
    <property type="entry name" value="Ribonuclease H-like"/>
    <property type="match status" value="1"/>
</dbReference>
<sequence>MAYSLDTQSFLAAMLRFEHRRGTPAAYWSDKGKNFVGANRELFKCLQRLDQVKITENLSVRRVAWNFIPPSAPHMGGAWEALIKSVKRALIMVLQGSTLTDEILVTALAHVECIVNGRPLTYLSSRADDPQPLTPNHLLIGRSVPDLAPDVISPEGISLKKRWRYSEFLASQFWKRWIKEFLLTLMGRRK</sequence>
<dbReference type="PANTHER" id="PTHR47331">
    <property type="entry name" value="PHD-TYPE DOMAIN-CONTAINING PROTEIN"/>
    <property type="match status" value="1"/>
</dbReference>
<dbReference type="Gene3D" id="3.30.420.10">
    <property type="entry name" value="Ribonuclease H-like superfamily/Ribonuclease H"/>
    <property type="match status" value="1"/>
</dbReference>
<dbReference type="InterPro" id="IPR001584">
    <property type="entry name" value="Integrase_cat-core"/>
</dbReference>
<dbReference type="GO" id="GO:0003676">
    <property type="term" value="F:nucleic acid binding"/>
    <property type="evidence" value="ECO:0007669"/>
    <property type="project" value="InterPro"/>
</dbReference>
<dbReference type="InterPro" id="IPR036397">
    <property type="entry name" value="RNaseH_sf"/>
</dbReference>